<evidence type="ECO:0000313" key="1">
    <source>
        <dbReference type="EMBL" id="KAI9897493.1"/>
    </source>
</evidence>
<keyword evidence="2" id="KW-1185">Reference proteome</keyword>
<evidence type="ECO:0000313" key="2">
    <source>
        <dbReference type="Proteomes" id="UP001163324"/>
    </source>
</evidence>
<reference evidence="1" key="1">
    <citation type="submission" date="2022-10" db="EMBL/GenBank/DDBJ databases">
        <title>Complete Genome of Trichothecium roseum strain YXFP-22015, a Plant Pathogen Isolated from Citrus.</title>
        <authorList>
            <person name="Wang Y."/>
            <person name="Zhu L."/>
        </authorList>
    </citation>
    <scope>NUCLEOTIDE SEQUENCE</scope>
    <source>
        <strain evidence="1">YXFP-22015</strain>
    </source>
</reference>
<comment type="caution">
    <text evidence="1">The sequence shown here is derived from an EMBL/GenBank/DDBJ whole genome shotgun (WGS) entry which is preliminary data.</text>
</comment>
<dbReference type="Proteomes" id="UP001163324">
    <property type="component" value="Chromosome 7"/>
</dbReference>
<protein>
    <submittedName>
        <fullName evidence="1">Uncharacterized protein</fullName>
    </submittedName>
</protein>
<name>A0ACC0UTT4_9HYPO</name>
<organism evidence="1 2">
    <name type="scientific">Trichothecium roseum</name>
    <dbReference type="NCBI Taxonomy" id="47278"/>
    <lineage>
        <taxon>Eukaryota</taxon>
        <taxon>Fungi</taxon>
        <taxon>Dikarya</taxon>
        <taxon>Ascomycota</taxon>
        <taxon>Pezizomycotina</taxon>
        <taxon>Sordariomycetes</taxon>
        <taxon>Hypocreomycetidae</taxon>
        <taxon>Hypocreales</taxon>
        <taxon>Hypocreales incertae sedis</taxon>
        <taxon>Trichothecium</taxon>
    </lineage>
</organism>
<accession>A0ACC0UTT4</accession>
<proteinExistence type="predicted"/>
<gene>
    <name evidence="1" type="ORF">N3K66_007349</name>
</gene>
<sequence>MAQKRPNLLDLRADSHYSTTTTSSRPLRSPRMHIAGDVPPELSPLDAFAMQSRLLAKQLQDGTKDGNRLSRLPPLTAESPLIQQGRSDYFRSFSYESGSEPGASPAAELPSPAYGMDRDYREIDPEERPKSVHARMSRAPDVPDEPMPPMPALSEDVLRGRTFDSLKGEPSDFGARQERSPSPMHSEGPPGDEPRIEVSPVRRDNSLPMPAPRPDSTFDFSPDKTKQASFDDLATKPASFDELGLAPPRAMFPKRSSSIISSPVEDDASSANMASSFHSLPPRKLSNGSAAFANPMASPALGHFQRSERSPSVGSDSSALPRPSFNFSRPMSRSGTPSTFEPPRPSFDAPSRQASSDSQPSFVLADDTVHTPVSMHSDAFNDYMDDKGAAAPSYIYSKFSLPRGKTIQRTEGLEDEQGQASFKWETPMVPPSNVQRIQEAPPSPPSRPVSSSSRMADDAASLMSVPRASTDLRKVSTESARLGVSQPSNLRRASNASDQDRRASEDVPRGRSRTSPSHGRPRGRTPASAAGTSDTASTIRPPPTARSGHSASDMTAEEHLSKGIECHENGSLKESTYHLRLAARQNHPTAMLLYALACRHGWGMRANEREGVEWLRKAAEFASVEIADDEDMVKEGKRVDILESKTRKAQFALSIYELGVSHMNGWGIDQDKALALRCFEIAGNWGDVDALAEAGFCYAQGIGCKKNLKKSAKFYRMAEAKGMSMVGNSWIHKAKYNDDGPDSPKKERKARSKSRTRTMFGRKAKEA</sequence>
<dbReference type="EMBL" id="CM047946">
    <property type="protein sequence ID" value="KAI9897493.1"/>
    <property type="molecule type" value="Genomic_DNA"/>
</dbReference>